<proteinExistence type="predicted"/>
<gene>
    <name evidence="2" type="ORF">WR25_16165</name>
</gene>
<feature type="compositionally biased region" description="Polar residues" evidence="1">
    <location>
        <begin position="28"/>
        <end position="37"/>
    </location>
</feature>
<feature type="region of interest" description="Disordered" evidence="1">
    <location>
        <begin position="1"/>
        <end position="70"/>
    </location>
</feature>
<reference evidence="2 3" key="1">
    <citation type="journal article" date="2017" name="Curr. Biol.">
        <title>Genome architecture and evolution of a unichromosomal asexual nematode.</title>
        <authorList>
            <person name="Fradin H."/>
            <person name="Zegar C."/>
            <person name="Gutwein M."/>
            <person name="Lucas J."/>
            <person name="Kovtun M."/>
            <person name="Corcoran D."/>
            <person name="Baugh L.R."/>
            <person name="Kiontke K."/>
            <person name="Gunsalus K."/>
            <person name="Fitch D.H."/>
            <person name="Piano F."/>
        </authorList>
    </citation>
    <scope>NUCLEOTIDE SEQUENCE [LARGE SCALE GENOMIC DNA]</scope>
    <source>
        <strain evidence="2">PF1309</strain>
    </source>
</reference>
<evidence type="ECO:0000313" key="3">
    <source>
        <dbReference type="Proteomes" id="UP000218231"/>
    </source>
</evidence>
<organism evidence="2 3">
    <name type="scientific">Diploscapter pachys</name>
    <dbReference type="NCBI Taxonomy" id="2018661"/>
    <lineage>
        <taxon>Eukaryota</taxon>
        <taxon>Metazoa</taxon>
        <taxon>Ecdysozoa</taxon>
        <taxon>Nematoda</taxon>
        <taxon>Chromadorea</taxon>
        <taxon>Rhabditida</taxon>
        <taxon>Rhabditina</taxon>
        <taxon>Rhabditomorpha</taxon>
        <taxon>Rhabditoidea</taxon>
        <taxon>Rhabditidae</taxon>
        <taxon>Diploscapter</taxon>
    </lineage>
</organism>
<dbReference type="Proteomes" id="UP000218231">
    <property type="component" value="Unassembled WGS sequence"/>
</dbReference>
<sequence length="70" mass="8087">MAGKEWSRRKKRTPGEMRRRMKGKEMQQAETGGQDTTKYVAEVEMGNQTERKEKRGKVRKTAALKSDDVT</sequence>
<keyword evidence="3" id="KW-1185">Reference proteome</keyword>
<dbReference type="EMBL" id="LIAE01010313">
    <property type="protein sequence ID" value="PAV63370.1"/>
    <property type="molecule type" value="Genomic_DNA"/>
</dbReference>
<evidence type="ECO:0000256" key="1">
    <source>
        <dbReference type="SAM" id="MobiDB-lite"/>
    </source>
</evidence>
<accession>A0A2A2JNW0</accession>
<evidence type="ECO:0000313" key="2">
    <source>
        <dbReference type="EMBL" id="PAV63370.1"/>
    </source>
</evidence>
<dbReference type="AlphaFoldDB" id="A0A2A2JNW0"/>
<name>A0A2A2JNW0_9BILA</name>
<feature type="compositionally biased region" description="Basic and acidic residues" evidence="1">
    <location>
        <begin position="13"/>
        <end position="27"/>
    </location>
</feature>
<protein>
    <submittedName>
        <fullName evidence="2">Uncharacterized protein</fullName>
    </submittedName>
</protein>
<comment type="caution">
    <text evidence="2">The sequence shown here is derived from an EMBL/GenBank/DDBJ whole genome shotgun (WGS) entry which is preliminary data.</text>
</comment>